<feature type="compositionally biased region" description="Low complexity" evidence="2">
    <location>
        <begin position="190"/>
        <end position="208"/>
    </location>
</feature>
<dbReference type="CDD" id="cd00590">
    <property type="entry name" value="RRM_SF"/>
    <property type="match status" value="1"/>
</dbReference>
<dbReference type="Gene3D" id="2.40.50.90">
    <property type="match status" value="2"/>
</dbReference>
<keyword evidence="9" id="KW-1185">Reference proteome</keyword>
<feature type="compositionally biased region" description="Low complexity" evidence="2">
    <location>
        <begin position="99"/>
        <end position="114"/>
    </location>
</feature>
<dbReference type="Proteomes" id="UP000681722">
    <property type="component" value="Unassembled WGS sequence"/>
</dbReference>
<dbReference type="SMART" id="SM00360">
    <property type="entry name" value="RRM"/>
    <property type="match status" value="1"/>
</dbReference>
<dbReference type="InterPro" id="IPR012677">
    <property type="entry name" value="Nucleotide-bd_a/b_plait_sf"/>
</dbReference>
<feature type="domain" description="RRM" evidence="3">
    <location>
        <begin position="11"/>
        <end position="88"/>
    </location>
</feature>
<feature type="domain" description="Tudor" evidence="4">
    <location>
        <begin position="321"/>
        <end position="378"/>
    </location>
</feature>
<evidence type="ECO:0000256" key="1">
    <source>
        <dbReference type="PROSITE-ProRule" id="PRU00176"/>
    </source>
</evidence>
<dbReference type="Gene3D" id="3.30.70.330">
    <property type="match status" value="1"/>
</dbReference>
<dbReference type="EMBL" id="CAJNOK010000840">
    <property type="protein sequence ID" value="CAF0778680.1"/>
    <property type="molecule type" value="Genomic_DNA"/>
</dbReference>
<feature type="compositionally biased region" description="Polar residues" evidence="2">
    <location>
        <begin position="225"/>
        <end position="241"/>
    </location>
</feature>
<feature type="compositionally biased region" description="Polar residues" evidence="2">
    <location>
        <begin position="115"/>
        <end position="138"/>
    </location>
</feature>
<evidence type="ECO:0008006" key="10">
    <source>
        <dbReference type="Google" id="ProtNLM"/>
    </source>
</evidence>
<comment type="caution">
    <text evidence="5">The sequence shown here is derived from an EMBL/GenBank/DDBJ whole genome shotgun (WGS) entry which is preliminary data.</text>
</comment>
<dbReference type="OrthoDB" id="341421at2759"/>
<dbReference type="SUPFAM" id="SSF54928">
    <property type="entry name" value="RNA-binding domain, RBD"/>
    <property type="match status" value="1"/>
</dbReference>
<dbReference type="Proteomes" id="UP000682733">
    <property type="component" value="Unassembled WGS sequence"/>
</dbReference>
<dbReference type="EMBL" id="CAJNOQ010000013">
    <property type="protein sequence ID" value="CAF0739596.1"/>
    <property type="molecule type" value="Genomic_DNA"/>
</dbReference>
<dbReference type="SUPFAM" id="SSF63748">
    <property type="entry name" value="Tudor/PWWP/MBT"/>
    <property type="match status" value="2"/>
</dbReference>
<dbReference type="PROSITE" id="PS50102">
    <property type="entry name" value="RRM"/>
    <property type="match status" value="1"/>
</dbReference>
<dbReference type="Gene3D" id="2.30.30.140">
    <property type="match status" value="2"/>
</dbReference>
<dbReference type="Pfam" id="PF00076">
    <property type="entry name" value="RRM_1"/>
    <property type="match status" value="1"/>
</dbReference>
<proteinExistence type="predicted"/>
<dbReference type="FunFam" id="2.30.30.140:FF:000018">
    <property type="entry name" value="Serine/threonine-protein kinase 31"/>
    <property type="match status" value="1"/>
</dbReference>
<evidence type="ECO:0000256" key="2">
    <source>
        <dbReference type="SAM" id="MobiDB-lite"/>
    </source>
</evidence>
<dbReference type="AlphaFoldDB" id="A0A813NHB0"/>
<evidence type="ECO:0000313" key="6">
    <source>
        <dbReference type="EMBL" id="CAF0778680.1"/>
    </source>
</evidence>
<dbReference type="GO" id="GO:0003723">
    <property type="term" value="F:RNA binding"/>
    <property type="evidence" value="ECO:0007669"/>
    <property type="project" value="UniProtKB-UniRule"/>
</dbReference>
<feature type="domain" description="Tudor" evidence="4">
    <location>
        <begin position="518"/>
        <end position="576"/>
    </location>
</feature>
<organism evidence="5 9">
    <name type="scientific">Didymodactylos carnosus</name>
    <dbReference type="NCBI Taxonomy" id="1234261"/>
    <lineage>
        <taxon>Eukaryota</taxon>
        <taxon>Metazoa</taxon>
        <taxon>Spiralia</taxon>
        <taxon>Gnathifera</taxon>
        <taxon>Rotifera</taxon>
        <taxon>Eurotatoria</taxon>
        <taxon>Bdelloidea</taxon>
        <taxon>Philodinida</taxon>
        <taxon>Philodinidae</taxon>
        <taxon>Didymodactylos</taxon>
    </lineage>
</organism>
<evidence type="ECO:0000313" key="9">
    <source>
        <dbReference type="Proteomes" id="UP000663829"/>
    </source>
</evidence>
<evidence type="ECO:0000259" key="4">
    <source>
        <dbReference type="PROSITE" id="PS50304"/>
    </source>
</evidence>
<dbReference type="EMBL" id="CAJOBC010000013">
    <property type="protein sequence ID" value="CAF3517748.1"/>
    <property type="molecule type" value="Genomic_DNA"/>
</dbReference>
<dbReference type="InterPro" id="IPR050621">
    <property type="entry name" value="Tudor_domain_containing"/>
</dbReference>
<evidence type="ECO:0000313" key="7">
    <source>
        <dbReference type="EMBL" id="CAF3517748.1"/>
    </source>
</evidence>
<dbReference type="InterPro" id="IPR002999">
    <property type="entry name" value="Tudor"/>
</dbReference>
<dbReference type="EMBL" id="CAJOBA010000840">
    <property type="protein sequence ID" value="CAF3560067.1"/>
    <property type="molecule type" value="Genomic_DNA"/>
</dbReference>
<gene>
    <name evidence="5" type="ORF">GPM918_LOCUS182</name>
    <name evidence="6" type="ORF">OVA965_LOCUS3484</name>
    <name evidence="7" type="ORF">SRO942_LOCUS183</name>
    <name evidence="8" type="ORF">TMI583_LOCUS3483</name>
</gene>
<protein>
    <recommendedName>
        <fullName evidence="10">Tudor domain-containing protein 1</fullName>
    </recommendedName>
</protein>
<dbReference type="InterPro" id="IPR035437">
    <property type="entry name" value="SNase_OB-fold_sf"/>
</dbReference>
<dbReference type="InterPro" id="IPR000504">
    <property type="entry name" value="RRM_dom"/>
</dbReference>
<accession>A0A813NHB0</accession>
<dbReference type="SMART" id="SM00333">
    <property type="entry name" value="TUDOR"/>
    <property type="match status" value="2"/>
</dbReference>
<name>A0A813NHB0_9BILA</name>
<evidence type="ECO:0000313" key="5">
    <source>
        <dbReference type="EMBL" id="CAF0739596.1"/>
    </source>
</evidence>
<evidence type="ECO:0000259" key="3">
    <source>
        <dbReference type="PROSITE" id="PS50102"/>
    </source>
</evidence>
<feature type="region of interest" description="Disordered" evidence="2">
    <location>
        <begin position="85"/>
        <end position="241"/>
    </location>
</feature>
<sequence>MGDYNRKPFENSVVVKNLPLTIIQEELRAIFEQAGKVSSTKILPPNPSYDTAVGFVNFLDSESTQQAITQLNNFIYQNHTLRVQESGGRPRNLNGDRLSNGNSSSFRQSSFSNFPDKSNLPSSQKVGSDTNSEETSAPKTPWGAFRTQIVSNGNSSDQLSSRYWDANSTDNNRSSVNKYDNENDKKSMWTPQSQKSSSTSGTSNQTLTGWQKEKSEGSSSSSSSLTRNNGSITPPVTVNQTLPPSVITKPLVMSSSSFIDIREHEPLVCDKTYSVYLSNLDLPNVVYAMLLEDYVNATLLITTMNKHEQLASEYANTYKYKPTIGRPCAAKFKGDWYRGRVLAIEENRVEVYYVDWGNKQWCNAILEIRQLPMEYYKDPACCIRCVLDDVTDGKIGEKETAQLLEILVLDTKLDMTVTRIASATPPIPHVQLIDNQRNLNREIRTTVPVLSSSIVSDPLIDLFNYKPTLNENEIYKVQLAVIDAEDEMLHVILIRDVLATIIQVLKDWNNQREPIKSVPNVPQLVCAQFTGDDLWYRAWIKSCKGNTFSVYYVDFGNDENLTLDRLTECPQSLRQIPWLAVQVRLHGIKVTNDERYALLRDFESKKLDMKIISKEKGYYNVELSFNSKTMTNYLLEQRDKDDMASSTVNNDEDYNGLPKETNSYNTEAHVEHVQPPVPPPISVTTATPVIREQARIQKSPEKIKSTIEGCLIASEAPIVTEVYEFNRVILHIKSFFLLLVAFSSRSSSINHDMGLSATATPFVYTKSKEKSPSLPDDNPNTIVQVTKQLFKNDDIQQQHPMDDNYQLAVLNELKQLNRNMIEMNTLFQKFLNSNNR</sequence>
<dbReference type="InterPro" id="IPR035979">
    <property type="entry name" value="RBD_domain_sf"/>
</dbReference>
<dbReference type="PANTHER" id="PTHR22948:SF29">
    <property type="entry name" value="FI02030P-RELATED"/>
    <property type="match status" value="1"/>
</dbReference>
<dbReference type="Proteomes" id="UP000677228">
    <property type="component" value="Unassembled WGS sequence"/>
</dbReference>
<dbReference type="Pfam" id="PF00567">
    <property type="entry name" value="TUDOR"/>
    <property type="match status" value="2"/>
</dbReference>
<evidence type="ECO:0000313" key="8">
    <source>
        <dbReference type="EMBL" id="CAF3560067.1"/>
    </source>
</evidence>
<dbReference type="Proteomes" id="UP000663829">
    <property type="component" value="Unassembled WGS sequence"/>
</dbReference>
<dbReference type="PANTHER" id="PTHR22948">
    <property type="entry name" value="TUDOR DOMAIN CONTAINING PROTEIN"/>
    <property type="match status" value="1"/>
</dbReference>
<keyword evidence="1" id="KW-0694">RNA-binding</keyword>
<feature type="compositionally biased region" description="Polar residues" evidence="2">
    <location>
        <begin position="148"/>
        <end position="178"/>
    </location>
</feature>
<dbReference type="PROSITE" id="PS50304">
    <property type="entry name" value="TUDOR"/>
    <property type="match status" value="2"/>
</dbReference>
<reference evidence="5" key="1">
    <citation type="submission" date="2021-02" db="EMBL/GenBank/DDBJ databases">
        <authorList>
            <person name="Nowell W R."/>
        </authorList>
    </citation>
    <scope>NUCLEOTIDE SEQUENCE</scope>
</reference>